<feature type="region of interest" description="Disordered" evidence="1">
    <location>
        <begin position="102"/>
        <end position="140"/>
    </location>
</feature>
<dbReference type="EMBL" id="JAESVG020000008">
    <property type="protein sequence ID" value="KAG8625088.1"/>
    <property type="molecule type" value="Genomic_DNA"/>
</dbReference>
<evidence type="ECO:0000313" key="2">
    <source>
        <dbReference type="EMBL" id="KAG8625088.1"/>
    </source>
</evidence>
<accession>A0A8K0L3F9</accession>
<comment type="caution">
    <text evidence="2">The sequence shown here is derived from an EMBL/GenBank/DDBJ whole genome shotgun (WGS) entry which is preliminary data.</text>
</comment>
<sequence length="140" mass="15425">MDDVLFTVGSSPPDLPGGSHREPTPDLDTITGNIANSFDPYNQVPQTLSNNDTAIDQLLKGTTDYGDVGHSVSADEIRRLDPSRPGHGRYLPRYNSYVLTDEYEDPDTEMHDVPEPGKPQGLGIFKPTNQRPDNDQEAET</sequence>
<dbReference type="AlphaFoldDB" id="A0A8K0L3F9"/>
<name>A0A8K0L3F9_9PEZI</name>
<protein>
    <submittedName>
        <fullName evidence="2">Uncharacterized protein</fullName>
    </submittedName>
</protein>
<feature type="region of interest" description="Disordered" evidence="1">
    <location>
        <begin position="1"/>
        <end position="27"/>
    </location>
</feature>
<proteinExistence type="predicted"/>
<reference evidence="2" key="1">
    <citation type="submission" date="2021-07" db="EMBL/GenBank/DDBJ databases">
        <title>Elsinoe batatas strain:CRI-CJ2 Genome sequencing and assembly.</title>
        <authorList>
            <person name="Huang L."/>
        </authorList>
    </citation>
    <scope>NUCLEOTIDE SEQUENCE</scope>
    <source>
        <strain evidence="2">CRI-CJ2</strain>
    </source>
</reference>
<organism evidence="2 3">
    <name type="scientific">Elsinoe batatas</name>
    <dbReference type="NCBI Taxonomy" id="2601811"/>
    <lineage>
        <taxon>Eukaryota</taxon>
        <taxon>Fungi</taxon>
        <taxon>Dikarya</taxon>
        <taxon>Ascomycota</taxon>
        <taxon>Pezizomycotina</taxon>
        <taxon>Dothideomycetes</taxon>
        <taxon>Dothideomycetidae</taxon>
        <taxon>Myriangiales</taxon>
        <taxon>Elsinoaceae</taxon>
        <taxon>Elsinoe</taxon>
    </lineage>
</organism>
<evidence type="ECO:0000313" key="3">
    <source>
        <dbReference type="Proteomes" id="UP000809789"/>
    </source>
</evidence>
<evidence type="ECO:0000256" key="1">
    <source>
        <dbReference type="SAM" id="MobiDB-lite"/>
    </source>
</evidence>
<keyword evidence="3" id="KW-1185">Reference proteome</keyword>
<dbReference type="Proteomes" id="UP000809789">
    <property type="component" value="Unassembled WGS sequence"/>
</dbReference>
<gene>
    <name evidence="2" type="ORF">KVT40_006839</name>
</gene>